<feature type="transmembrane region" description="Helical" evidence="1">
    <location>
        <begin position="175"/>
        <end position="197"/>
    </location>
</feature>
<gene>
    <name evidence="2" type="ORF">Amon01_000989200</name>
</gene>
<keyword evidence="1" id="KW-0812">Transmembrane</keyword>
<proteinExistence type="predicted"/>
<sequence length="204" mass="22152">MQSMYGIIVSEFSKPSGAKSTGPTAFDFLFVSLWIVLSLALSLPLSMLLATFTKEGHERFGTIGESFSKFTAGELTKLDEFVSFHQLYLCGHVAVVCLFPSFVYHQRQLIKGNFKSLFGVRDGQCQVYFALVGGLAGCVISLFSPQLEMFPSSDELGLDLSELGIDLIGGGDDSWTLSLLVGTYIGSFVGGVGGYAYSKFSNRR</sequence>
<keyword evidence="1" id="KW-0472">Membrane</keyword>
<reference evidence="2" key="1">
    <citation type="submission" date="2023-04" db="EMBL/GenBank/DDBJ databases">
        <title>Ambrosiozyma monospora NBRC 1965.</title>
        <authorList>
            <person name="Ichikawa N."/>
            <person name="Sato H."/>
            <person name="Tonouchi N."/>
        </authorList>
    </citation>
    <scope>NUCLEOTIDE SEQUENCE</scope>
    <source>
        <strain evidence="2">NBRC 1965</strain>
    </source>
</reference>
<feature type="transmembrane region" description="Helical" evidence="1">
    <location>
        <begin position="125"/>
        <end position="144"/>
    </location>
</feature>
<feature type="transmembrane region" description="Helical" evidence="1">
    <location>
        <begin position="28"/>
        <end position="52"/>
    </location>
</feature>
<dbReference type="Proteomes" id="UP001165063">
    <property type="component" value="Unassembled WGS sequence"/>
</dbReference>
<dbReference type="AlphaFoldDB" id="A0A9W6T8X5"/>
<feature type="transmembrane region" description="Helical" evidence="1">
    <location>
        <begin position="85"/>
        <end position="104"/>
    </location>
</feature>
<evidence type="ECO:0000256" key="1">
    <source>
        <dbReference type="SAM" id="Phobius"/>
    </source>
</evidence>
<accession>A0A9W6T8X5</accession>
<organism evidence="2 3">
    <name type="scientific">Ambrosiozyma monospora</name>
    <name type="common">Yeast</name>
    <name type="synonym">Endomycopsis monosporus</name>
    <dbReference type="NCBI Taxonomy" id="43982"/>
    <lineage>
        <taxon>Eukaryota</taxon>
        <taxon>Fungi</taxon>
        <taxon>Dikarya</taxon>
        <taxon>Ascomycota</taxon>
        <taxon>Saccharomycotina</taxon>
        <taxon>Pichiomycetes</taxon>
        <taxon>Pichiales</taxon>
        <taxon>Pichiaceae</taxon>
        <taxon>Ambrosiozyma</taxon>
    </lineage>
</organism>
<evidence type="ECO:0000313" key="2">
    <source>
        <dbReference type="EMBL" id="GME80747.1"/>
    </source>
</evidence>
<evidence type="ECO:0000313" key="3">
    <source>
        <dbReference type="Proteomes" id="UP001165063"/>
    </source>
</evidence>
<name>A0A9W6T8X5_AMBMO</name>
<keyword evidence="3" id="KW-1185">Reference proteome</keyword>
<protein>
    <submittedName>
        <fullName evidence="2">Unnamed protein product</fullName>
    </submittedName>
</protein>
<comment type="caution">
    <text evidence="2">The sequence shown here is derived from an EMBL/GenBank/DDBJ whole genome shotgun (WGS) entry which is preliminary data.</text>
</comment>
<keyword evidence="1" id="KW-1133">Transmembrane helix</keyword>
<dbReference type="EMBL" id="BSXU01014379">
    <property type="protein sequence ID" value="GME80747.1"/>
    <property type="molecule type" value="Genomic_DNA"/>
</dbReference>